<accession>A0A1U7SHX2</accession>
<dbReference type="PROSITE" id="PS51186">
    <property type="entry name" value="GNAT"/>
    <property type="match status" value="1"/>
</dbReference>
<dbReference type="AlphaFoldDB" id="A0A1U7SHX2"/>
<feature type="transmembrane region" description="Helical" evidence="2">
    <location>
        <begin position="60"/>
        <end position="78"/>
    </location>
</feature>
<protein>
    <submittedName>
        <fullName evidence="5">Probable N-acetyltransferase camello</fullName>
    </submittedName>
</protein>
<dbReference type="eggNOG" id="KOG3139">
    <property type="taxonomic scope" value="Eukaryota"/>
</dbReference>
<keyword evidence="1" id="KW-0808">Transferase</keyword>
<dbReference type="SUPFAM" id="SSF55729">
    <property type="entry name" value="Acyl-CoA N-acyltransferases (Nat)"/>
    <property type="match status" value="1"/>
</dbReference>
<proteinExistence type="predicted"/>
<dbReference type="RefSeq" id="XP_006038076.1">
    <property type="nucleotide sequence ID" value="XM_006038014.3"/>
</dbReference>
<dbReference type="KEGG" id="asn:102375188"/>
<dbReference type="CDD" id="cd04301">
    <property type="entry name" value="NAT_SF"/>
    <property type="match status" value="1"/>
</dbReference>
<dbReference type="OrthoDB" id="41532at2759"/>
<reference evidence="5" key="1">
    <citation type="submission" date="2025-08" db="UniProtKB">
        <authorList>
            <consortium name="RefSeq"/>
        </authorList>
    </citation>
    <scope>IDENTIFICATION</scope>
</reference>
<dbReference type="Pfam" id="PF00583">
    <property type="entry name" value="Acetyltransf_1"/>
    <property type="match status" value="1"/>
</dbReference>
<dbReference type="InterPro" id="IPR000182">
    <property type="entry name" value="GNAT_dom"/>
</dbReference>
<dbReference type="InterPro" id="IPR050769">
    <property type="entry name" value="NAT_camello-type"/>
</dbReference>
<dbReference type="GeneID" id="102375188"/>
<feature type="domain" description="N-acetyltransferase" evidence="3">
    <location>
        <begin position="62"/>
        <end position="207"/>
    </location>
</feature>
<name>A0A1U7SHX2_ALLSI</name>
<keyword evidence="2" id="KW-1133">Transmembrane helix</keyword>
<sequence length="221" mass="24631">MAEYRIREYRDEDYEAARELFAAAMSEHAPGLCMHVLHQPWVLLVLACTFTLLLASSRSVLLPVLAVTLLLALGRQLLSYAWGLYIERCLGDDLRDIHASYVEPASSCFWVAEAAEGVVGTVAARPADAGNGTLMLKRMAVRRDFRGRGVATALGRAVLGFAQHRGCRAVVLNTLMVQREARRLYEHLGFQPDRRYLLPTLYGRLAGCVITTYRYDLPSAD</sequence>
<evidence type="ECO:0000313" key="5">
    <source>
        <dbReference type="RefSeq" id="XP_006038076.1"/>
    </source>
</evidence>
<evidence type="ECO:0000256" key="2">
    <source>
        <dbReference type="SAM" id="Phobius"/>
    </source>
</evidence>
<dbReference type="Proteomes" id="UP000189705">
    <property type="component" value="Unplaced"/>
</dbReference>
<dbReference type="GO" id="GO:0008080">
    <property type="term" value="F:N-acetyltransferase activity"/>
    <property type="evidence" value="ECO:0007669"/>
    <property type="project" value="InterPro"/>
</dbReference>
<keyword evidence="2" id="KW-0812">Transmembrane</keyword>
<evidence type="ECO:0000313" key="4">
    <source>
        <dbReference type="Proteomes" id="UP000189705"/>
    </source>
</evidence>
<organism evidence="4 5">
    <name type="scientific">Alligator sinensis</name>
    <name type="common">Chinese alligator</name>
    <dbReference type="NCBI Taxonomy" id="38654"/>
    <lineage>
        <taxon>Eukaryota</taxon>
        <taxon>Metazoa</taxon>
        <taxon>Chordata</taxon>
        <taxon>Craniata</taxon>
        <taxon>Vertebrata</taxon>
        <taxon>Euteleostomi</taxon>
        <taxon>Archelosauria</taxon>
        <taxon>Archosauria</taxon>
        <taxon>Crocodylia</taxon>
        <taxon>Alligatoridae</taxon>
        <taxon>Alligatorinae</taxon>
        <taxon>Alligator</taxon>
    </lineage>
</organism>
<dbReference type="PANTHER" id="PTHR13947:SF60">
    <property type="entry name" value="N-ACETYLTRANSFERASE DOMAIN-CONTAINING PROTEIN"/>
    <property type="match status" value="1"/>
</dbReference>
<dbReference type="STRING" id="38654.A0A1U7SHX2"/>
<dbReference type="InterPro" id="IPR016181">
    <property type="entry name" value="Acyl_CoA_acyltransferase"/>
</dbReference>
<feature type="transmembrane region" description="Helical" evidence="2">
    <location>
        <begin position="36"/>
        <end position="54"/>
    </location>
</feature>
<dbReference type="InParanoid" id="A0A1U7SHX2"/>
<keyword evidence="2" id="KW-0472">Membrane</keyword>
<dbReference type="PANTHER" id="PTHR13947">
    <property type="entry name" value="GNAT FAMILY N-ACETYLTRANSFERASE"/>
    <property type="match status" value="1"/>
</dbReference>
<keyword evidence="4" id="KW-1185">Reference proteome</keyword>
<evidence type="ECO:0000259" key="3">
    <source>
        <dbReference type="PROSITE" id="PS51186"/>
    </source>
</evidence>
<evidence type="ECO:0000256" key="1">
    <source>
        <dbReference type="ARBA" id="ARBA00022679"/>
    </source>
</evidence>
<gene>
    <name evidence="5" type="primary">LOC102375188</name>
</gene>
<dbReference type="Gene3D" id="3.40.630.30">
    <property type="match status" value="1"/>
</dbReference>